<accession>A0ABD3PCL8</accession>
<evidence type="ECO:0000313" key="1">
    <source>
        <dbReference type="EMBL" id="KAL3785462.1"/>
    </source>
</evidence>
<evidence type="ECO:0000313" key="2">
    <source>
        <dbReference type="Proteomes" id="UP001516023"/>
    </source>
</evidence>
<dbReference type="Proteomes" id="UP001516023">
    <property type="component" value="Unassembled WGS sequence"/>
</dbReference>
<reference evidence="1 2" key="1">
    <citation type="journal article" date="2020" name="G3 (Bethesda)">
        <title>Improved Reference Genome for Cyclotella cryptica CCMP332, a Model for Cell Wall Morphogenesis, Salinity Adaptation, and Lipid Production in Diatoms (Bacillariophyta).</title>
        <authorList>
            <person name="Roberts W.R."/>
            <person name="Downey K.M."/>
            <person name="Ruck E.C."/>
            <person name="Traller J.C."/>
            <person name="Alverson A.J."/>
        </authorList>
    </citation>
    <scope>NUCLEOTIDE SEQUENCE [LARGE SCALE GENOMIC DNA]</scope>
    <source>
        <strain evidence="1 2">CCMP332</strain>
    </source>
</reference>
<dbReference type="EMBL" id="JABMIG020000214">
    <property type="protein sequence ID" value="KAL3785462.1"/>
    <property type="molecule type" value="Genomic_DNA"/>
</dbReference>
<sequence>MDGSGSAGFVHCERGTIESDLSPFLKEMVDEQRELQMKVGKALDVLRSDYPYF</sequence>
<gene>
    <name evidence="1" type="ORF">HJC23_008272</name>
</gene>
<keyword evidence="2" id="KW-1185">Reference proteome</keyword>
<comment type="caution">
    <text evidence="1">The sequence shown here is derived from an EMBL/GenBank/DDBJ whole genome shotgun (WGS) entry which is preliminary data.</text>
</comment>
<protein>
    <submittedName>
        <fullName evidence="1">Uncharacterized protein</fullName>
    </submittedName>
</protein>
<dbReference type="AlphaFoldDB" id="A0ABD3PCL8"/>
<organism evidence="1 2">
    <name type="scientific">Cyclotella cryptica</name>
    <dbReference type="NCBI Taxonomy" id="29204"/>
    <lineage>
        <taxon>Eukaryota</taxon>
        <taxon>Sar</taxon>
        <taxon>Stramenopiles</taxon>
        <taxon>Ochrophyta</taxon>
        <taxon>Bacillariophyta</taxon>
        <taxon>Coscinodiscophyceae</taxon>
        <taxon>Thalassiosirophycidae</taxon>
        <taxon>Stephanodiscales</taxon>
        <taxon>Stephanodiscaceae</taxon>
        <taxon>Cyclotella</taxon>
    </lineage>
</organism>
<name>A0ABD3PCL8_9STRA</name>
<proteinExistence type="predicted"/>